<dbReference type="OrthoDB" id="354769at2759"/>
<name>A0A8J9YZH7_BRALA</name>
<feature type="compositionally biased region" description="Polar residues" evidence="2">
    <location>
        <begin position="1"/>
        <end position="31"/>
    </location>
</feature>
<dbReference type="InterPro" id="IPR011604">
    <property type="entry name" value="PDDEXK-like_dom_sf"/>
</dbReference>
<comment type="similarity">
    <text evidence="1">Belongs to the EXO5 family.</text>
</comment>
<dbReference type="Pfam" id="PF09810">
    <property type="entry name" value="Exo5"/>
    <property type="match status" value="3"/>
</dbReference>
<organism evidence="3 4">
    <name type="scientific">Branchiostoma lanceolatum</name>
    <name type="common">Common lancelet</name>
    <name type="synonym">Amphioxus lanceolatum</name>
    <dbReference type="NCBI Taxonomy" id="7740"/>
    <lineage>
        <taxon>Eukaryota</taxon>
        <taxon>Metazoa</taxon>
        <taxon>Chordata</taxon>
        <taxon>Cephalochordata</taxon>
        <taxon>Leptocardii</taxon>
        <taxon>Amphioxiformes</taxon>
        <taxon>Branchiostomatidae</taxon>
        <taxon>Branchiostoma</taxon>
    </lineage>
</organism>
<dbReference type="GO" id="GO:0045145">
    <property type="term" value="F:single-stranded DNA 5'-3' DNA exonuclease activity"/>
    <property type="evidence" value="ECO:0007669"/>
    <property type="project" value="InterPro"/>
</dbReference>
<dbReference type="Gene3D" id="3.90.320.10">
    <property type="match status" value="1"/>
</dbReference>
<sequence>MATNNTEKSPENQNIGDSGQNSDDWNPSESYISDEELLRAERGALDLQSSKKQGRSVSNASESANGSAPPRTSPPKSNQSSQHICPCHSSDKRPPLEGLNPSHQAALEAISSQKIGNRSSRNASSSPAPPFSESLTDEDLLAAALTPPSQGNNCDSSTSSTTNKSQDVTKKSTSFSEESQTSLTDGDLLRVGDGLHDEEPSSKSSDAHGNGESSTSTTTHKSQDVTKKLTPSSEESQASLTDNDLLQVGDGLQDEKPSSKSPDTEGDESHPAKKRRMTPLYLYRWGYLCVTDICSQSWCEQQMVYGYAPPGDVEVVESAQMKKGATLHKERELEVHDIVPIKVSSAEDAWAVKLLNMISQVTMLQRGQKCVREIHVFGEPYDMGVFVVGVIDELRYSDKGQFELLDFKTRGVKSVPSKSQQRKESLQVCLYKRLFDDLVQGRLKKESILKHLRRNPDKLLGEEIVEYGKNVGIACTTFGELLDMTLLLMAHSDIPSIDSLKIEYRYQDDEDSFMTKPVDYNDKMLRRELGHYFDFWKGDREVEGVQIEEAWKCGKCPYADLCEWRKKKEAEIKSKLLHKSR</sequence>
<feature type="compositionally biased region" description="Polar residues" evidence="2">
    <location>
        <begin position="229"/>
        <end position="244"/>
    </location>
</feature>
<feature type="compositionally biased region" description="Polar residues" evidence="2">
    <location>
        <begin position="74"/>
        <end position="83"/>
    </location>
</feature>
<dbReference type="EMBL" id="OV696699">
    <property type="protein sequence ID" value="CAH1244767.1"/>
    <property type="molecule type" value="Genomic_DNA"/>
</dbReference>
<evidence type="ECO:0000313" key="3">
    <source>
        <dbReference type="EMBL" id="CAH1244767.1"/>
    </source>
</evidence>
<dbReference type="GO" id="GO:0005634">
    <property type="term" value="C:nucleus"/>
    <property type="evidence" value="ECO:0007669"/>
    <property type="project" value="TreeGrafter"/>
</dbReference>
<dbReference type="PANTHER" id="PTHR14464:SF4">
    <property type="entry name" value="EXONUCLEASE V"/>
    <property type="match status" value="1"/>
</dbReference>
<evidence type="ECO:0000256" key="2">
    <source>
        <dbReference type="SAM" id="MobiDB-lite"/>
    </source>
</evidence>
<dbReference type="AlphaFoldDB" id="A0A8J9YZH7"/>
<evidence type="ECO:0000256" key="1">
    <source>
        <dbReference type="ARBA" id="ARBA00009797"/>
    </source>
</evidence>
<reference evidence="3" key="1">
    <citation type="submission" date="2022-01" db="EMBL/GenBank/DDBJ databases">
        <authorList>
            <person name="Braso-Vives M."/>
        </authorList>
    </citation>
    <scope>NUCLEOTIDE SEQUENCE</scope>
</reference>
<dbReference type="GO" id="GO:0036297">
    <property type="term" value="P:interstrand cross-link repair"/>
    <property type="evidence" value="ECO:0007669"/>
    <property type="project" value="TreeGrafter"/>
</dbReference>
<dbReference type="InterPro" id="IPR019190">
    <property type="entry name" value="EXOV"/>
</dbReference>
<keyword evidence="4" id="KW-1185">Reference proteome</keyword>
<dbReference type="Proteomes" id="UP000838412">
    <property type="component" value="Chromosome 14"/>
</dbReference>
<feature type="compositionally biased region" description="Low complexity" evidence="2">
    <location>
        <begin position="117"/>
        <end position="126"/>
    </location>
</feature>
<feature type="compositionally biased region" description="Basic and acidic residues" evidence="2">
    <location>
        <begin position="187"/>
        <end position="201"/>
    </location>
</feature>
<feature type="compositionally biased region" description="Polar residues" evidence="2">
    <location>
        <begin position="47"/>
        <end position="66"/>
    </location>
</feature>
<accession>A0A8J9YZH7</accession>
<feature type="region of interest" description="Disordered" evidence="2">
    <location>
        <begin position="1"/>
        <end position="273"/>
    </location>
</feature>
<dbReference type="PANTHER" id="PTHR14464">
    <property type="entry name" value="EXONUCLEASE V"/>
    <property type="match status" value="1"/>
</dbReference>
<gene>
    <name evidence="3" type="primary">EXO5</name>
    <name evidence="3" type="ORF">BLAG_LOCUS7329</name>
</gene>
<protein>
    <submittedName>
        <fullName evidence="3">EXO5 protein</fullName>
    </submittedName>
</protein>
<evidence type="ECO:0000313" key="4">
    <source>
        <dbReference type="Proteomes" id="UP000838412"/>
    </source>
</evidence>
<proteinExistence type="inferred from homology"/>
<feature type="compositionally biased region" description="Polar residues" evidence="2">
    <location>
        <begin position="163"/>
        <end position="184"/>
    </location>
</feature>
<feature type="compositionally biased region" description="Polar residues" evidence="2">
    <location>
        <begin position="211"/>
        <end position="220"/>
    </location>
</feature>